<dbReference type="SUPFAM" id="SSF88659">
    <property type="entry name" value="Sigma3 and sigma4 domains of RNA polymerase sigma factors"/>
    <property type="match status" value="1"/>
</dbReference>
<dbReference type="InterPro" id="IPR013324">
    <property type="entry name" value="RNA_pol_sigma_r3/r4-like"/>
</dbReference>
<dbReference type="Pfam" id="PF13384">
    <property type="entry name" value="HTH_23"/>
    <property type="match status" value="1"/>
</dbReference>
<proteinExistence type="predicted"/>
<keyword evidence="2" id="KW-1185">Reference proteome</keyword>
<dbReference type="RefSeq" id="WP_089088961.1">
    <property type="nucleotide sequence ID" value="NZ_BCMH01000011.1"/>
</dbReference>
<reference evidence="1 2" key="1">
    <citation type="submission" date="2015-11" db="EMBL/GenBank/DDBJ databases">
        <title>Draft genome sequences of new species of the genus Lactobacillus isolated from orchardgrass silage.</title>
        <authorList>
            <person name="Tohno M."/>
            <person name="Tanizawa Y."/>
            <person name="Arita M."/>
        </authorList>
    </citation>
    <scope>NUCLEOTIDE SEQUENCE [LARGE SCALE GENOMIC DNA]</scope>
    <source>
        <strain evidence="1 2">IWT140</strain>
    </source>
</reference>
<protein>
    <submittedName>
        <fullName evidence="1">DNA-directed RNA polymerase specialized sigma subunit</fullName>
    </submittedName>
</protein>
<dbReference type="GO" id="GO:0000428">
    <property type="term" value="C:DNA-directed RNA polymerase complex"/>
    <property type="evidence" value="ECO:0007669"/>
    <property type="project" value="UniProtKB-KW"/>
</dbReference>
<dbReference type="AlphaFoldDB" id="A0A1Z5IQG4"/>
<dbReference type="EMBL" id="BCMH01000011">
    <property type="protein sequence ID" value="GAX04003.1"/>
    <property type="molecule type" value="Genomic_DNA"/>
</dbReference>
<evidence type="ECO:0000313" key="1">
    <source>
        <dbReference type="EMBL" id="GAX04003.1"/>
    </source>
</evidence>
<evidence type="ECO:0000313" key="2">
    <source>
        <dbReference type="Proteomes" id="UP000198430"/>
    </source>
</evidence>
<dbReference type="Gene3D" id="1.10.1740.10">
    <property type="match status" value="1"/>
</dbReference>
<dbReference type="InterPro" id="IPR013325">
    <property type="entry name" value="RNA_pol_sigma_r2"/>
</dbReference>
<sequence>MERTAQAAFEFLAADDHQLIIYSALKKLGIRQNDTDFEDLVQEGWLLFVAIFQKYPQEPTKKPKQFLAYAHQALYRRFLNQLQAKQREIKHLETGEVDLSGVPQKLDVLANTIDTDLLKGWLGKCNAAERRFLIDRIYYQLTPSEISKKWGVSRQTIYKWQKRIRSKLMARESENPHQFK</sequence>
<dbReference type="GO" id="GO:0003700">
    <property type="term" value="F:DNA-binding transcription factor activity"/>
    <property type="evidence" value="ECO:0007669"/>
    <property type="project" value="InterPro"/>
</dbReference>
<dbReference type="NCBIfam" id="TIGR02937">
    <property type="entry name" value="sigma70-ECF"/>
    <property type="match status" value="1"/>
</dbReference>
<name>A0A1Z5IQG4_9LACO</name>
<keyword evidence="1" id="KW-0804">Transcription</keyword>
<dbReference type="InterPro" id="IPR014284">
    <property type="entry name" value="RNA_pol_sigma-70_dom"/>
</dbReference>
<dbReference type="GO" id="GO:0006352">
    <property type="term" value="P:DNA-templated transcription initiation"/>
    <property type="evidence" value="ECO:0007669"/>
    <property type="project" value="InterPro"/>
</dbReference>
<dbReference type="Proteomes" id="UP000198430">
    <property type="component" value="Unassembled WGS sequence"/>
</dbReference>
<comment type="caution">
    <text evidence="1">The sequence shown here is derived from an EMBL/GenBank/DDBJ whole genome shotgun (WGS) entry which is preliminary data.</text>
</comment>
<organism evidence="1 2">
    <name type="scientific">Secundilactobacillus pentosiphilus</name>
    <dbReference type="NCBI Taxonomy" id="1714682"/>
    <lineage>
        <taxon>Bacteria</taxon>
        <taxon>Bacillati</taxon>
        <taxon>Bacillota</taxon>
        <taxon>Bacilli</taxon>
        <taxon>Lactobacillales</taxon>
        <taxon>Lactobacillaceae</taxon>
        <taxon>Secundilactobacillus</taxon>
    </lineage>
</organism>
<accession>A0A1Z5IQG4</accession>
<keyword evidence="1" id="KW-0240">DNA-directed RNA polymerase</keyword>
<gene>
    <name evidence="1" type="ORF">IWT140_01637</name>
</gene>
<dbReference type="SUPFAM" id="SSF88946">
    <property type="entry name" value="Sigma2 domain of RNA polymerase sigma factors"/>
    <property type="match status" value="1"/>
</dbReference>